<proteinExistence type="predicted"/>
<protein>
    <submittedName>
        <fullName evidence="1">Uncharacterized protein</fullName>
    </submittedName>
</protein>
<comment type="caution">
    <text evidence="1">The sequence shown here is derived from an EMBL/GenBank/DDBJ whole genome shotgun (WGS) entry which is preliminary data.</text>
</comment>
<evidence type="ECO:0000313" key="1">
    <source>
        <dbReference type="EMBL" id="KAK5933263.1"/>
    </source>
</evidence>
<organism evidence="1 2">
    <name type="scientific">Champsocephalus gunnari</name>
    <name type="common">Mackerel icefish</name>
    <dbReference type="NCBI Taxonomy" id="52237"/>
    <lineage>
        <taxon>Eukaryota</taxon>
        <taxon>Metazoa</taxon>
        <taxon>Chordata</taxon>
        <taxon>Craniata</taxon>
        <taxon>Vertebrata</taxon>
        <taxon>Euteleostomi</taxon>
        <taxon>Actinopterygii</taxon>
        <taxon>Neopterygii</taxon>
        <taxon>Teleostei</taxon>
        <taxon>Neoteleostei</taxon>
        <taxon>Acanthomorphata</taxon>
        <taxon>Eupercaria</taxon>
        <taxon>Perciformes</taxon>
        <taxon>Notothenioidei</taxon>
        <taxon>Channichthyidae</taxon>
        <taxon>Champsocephalus</taxon>
    </lineage>
</organism>
<evidence type="ECO:0000313" key="2">
    <source>
        <dbReference type="Proteomes" id="UP001331515"/>
    </source>
</evidence>
<dbReference type="Proteomes" id="UP001331515">
    <property type="component" value="Unassembled WGS sequence"/>
</dbReference>
<dbReference type="AlphaFoldDB" id="A0AAN8HZA7"/>
<reference evidence="1 2" key="1">
    <citation type="journal article" date="2023" name="Mol. Biol. Evol.">
        <title>Genomics of Secondarily Temperate Adaptation in the Only Non-Antarctic Icefish.</title>
        <authorList>
            <person name="Rivera-Colon A.G."/>
            <person name="Rayamajhi N."/>
            <person name="Minhas B.F."/>
            <person name="Madrigal G."/>
            <person name="Bilyk K.T."/>
            <person name="Yoon V."/>
            <person name="Hune M."/>
            <person name="Gregory S."/>
            <person name="Cheng C.H.C."/>
            <person name="Catchen J.M."/>
        </authorList>
    </citation>
    <scope>NUCLEOTIDE SEQUENCE [LARGE SCALE GENOMIC DNA]</scope>
    <source>
        <tissue evidence="1">White muscle</tissue>
    </source>
</reference>
<dbReference type="EMBL" id="JAURVH010001514">
    <property type="protein sequence ID" value="KAK5933263.1"/>
    <property type="molecule type" value="Genomic_DNA"/>
</dbReference>
<sequence>MTLSQYAQIQSMPTLQGPCPPCRLLYGHTEPMQHVNACDALTCCEGGPPALLPLSDGPWPLCTLRTGCQTIATQEYVANQKISLDMTVQMMQNVAHLQVANTTDMSVLSTLSAVAPLTGM</sequence>
<accession>A0AAN8HZA7</accession>
<name>A0AAN8HZA7_CHAGU</name>
<keyword evidence="2" id="KW-1185">Reference proteome</keyword>
<gene>
    <name evidence="1" type="ORF">CgunFtcFv8_013757</name>
</gene>